<keyword evidence="2" id="KW-1185">Reference proteome</keyword>
<dbReference type="InterPro" id="IPR015223">
    <property type="entry name" value="MipZ"/>
</dbReference>
<dbReference type="OrthoDB" id="13869at2"/>
<dbReference type="CDD" id="cd02042">
    <property type="entry name" value="ParAB_family"/>
    <property type="match status" value="1"/>
</dbReference>
<dbReference type="Gene3D" id="3.40.50.300">
    <property type="entry name" value="P-loop containing nucleotide triphosphate hydrolases"/>
    <property type="match status" value="1"/>
</dbReference>
<evidence type="ECO:0000313" key="1">
    <source>
        <dbReference type="EMBL" id="RXZ31390.1"/>
    </source>
</evidence>
<accession>A0A4Q2ISJ0</accession>
<dbReference type="Proteomes" id="UP000292347">
    <property type="component" value="Unassembled WGS sequence"/>
</dbReference>
<organism evidence="1 2">
    <name type="scientific">Sphingomonas desiccabilis</name>
    <dbReference type="NCBI Taxonomy" id="429134"/>
    <lineage>
        <taxon>Bacteria</taxon>
        <taxon>Pseudomonadati</taxon>
        <taxon>Pseudomonadota</taxon>
        <taxon>Alphaproteobacteria</taxon>
        <taxon>Sphingomonadales</taxon>
        <taxon>Sphingomonadaceae</taxon>
        <taxon>Sphingomonas</taxon>
    </lineage>
</organism>
<proteinExistence type="predicted"/>
<dbReference type="PANTHER" id="PTHR13696:SF96">
    <property type="entry name" value="COBQ_COBB_MIND_PARA NUCLEOTIDE BINDING DOMAIN-CONTAINING PROTEIN"/>
    <property type="match status" value="1"/>
</dbReference>
<name>A0A4Q2ISJ0_9SPHN</name>
<dbReference type="PANTHER" id="PTHR13696">
    <property type="entry name" value="P-LOOP CONTAINING NUCLEOSIDE TRIPHOSPHATE HYDROLASE"/>
    <property type="match status" value="1"/>
</dbReference>
<comment type="caution">
    <text evidence="1">The sequence shown here is derived from an EMBL/GenBank/DDBJ whole genome shotgun (WGS) entry which is preliminary data.</text>
</comment>
<gene>
    <name evidence="1" type="ORF">EO081_09025</name>
</gene>
<protein>
    <submittedName>
        <fullName evidence="1">ATPase</fullName>
    </submittedName>
</protein>
<dbReference type="Pfam" id="PF09140">
    <property type="entry name" value="MipZ"/>
    <property type="match status" value="1"/>
</dbReference>
<dbReference type="InterPro" id="IPR050678">
    <property type="entry name" value="DNA_Partitioning_ATPase"/>
</dbReference>
<evidence type="ECO:0000313" key="2">
    <source>
        <dbReference type="Proteomes" id="UP000292347"/>
    </source>
</evidence>
<dbReference type="SUPFAM" id="SSF52540">
    <property type="entry name" value="P-loop containing nucleoside triphosphate hydrolases"/>
    <property type="match status" value="1"/>
</dbReference>
<dbReference type="InterPro" id="IPR027417">
    <property type="entry name" value="P-loop_NTPase"/>
</dbReference>
<dbReference type="EMBL" id="SDPT01000002">
    <property type="protein sequence ID" value="RXZ31390.1"/>
    <property type="molecule type" value="Genomic_DNA"/>
</dbReference>
<dbReference type="AlphaFoldDB" id="A0A4Q2ISJ0"/>
<reference evidence="1 2" key="1">
    <citation type="submission" date="2019-01" db="EMBL/GenBank/DDBJ databases">
        <title>Sphingomonas mucosissima sp. nov. and Sphingomonas desiccabilis sp. nov., from biological soil crusts in the Colorado Plateau, USA.</title>
        <authorList>
            <person name="Zhu D."/>
        </authorList>
    </citation>
    <scope>NUCLEOTIDE SEQUENCE [LARGE SCALE GENOMIC DNA]</scope>
    <source>
        <strain evidence="1 2">CP1D</strain>
    </source>
</reference>
<sequence length="279" mass="30854">MAPAPGYQQGTEGTLSTASNGLHVIVFANEKGGTGKSTTAVHVAIALAAKGARVAAFDLDHRQRTLGRYLDNRAETARRQGSSLPMPIHATHDGESMDFFTDTLERLSEHADYLVIDTPGRDDPFARMAVTNADTLVTPMNDSFVDFDLIGQVHPETFKVTRPSFYSELIWETRKHRARADGSTIDWVVLRNRLQHIEARNMRRVSEAIEQLSKRVGFRVIPGLSERVIYRELFPKGLTMLDSREFGAMGLSHVAARQELREMMAGLALPDPVVPSAAA</sequence>